<dbReference type="InterPro" id="IPR036554">
    <property type="entry name" value="GHMP_kinase_C_sf"/>
</dbReference>
<dbReference type="PRINTS" id="PR00959">
    <property type="entry name" value="MEVGALKINASE"/>
</dbReference>
<organism evidence="15 16">
    <name type="scientific">Oligosphaera ethanolica</name>
    <dbReference type="NCBI Taxonomy" id="760260"/>
    <lineage>
        <taxon>Bacteria</taxon>
        <taxon>Pseudomonadati</taxon>
        <taxon>Lentisphaerota</taxon>
        <taxon>Oligosphaeria</taxon>
        <taxon>Oligosphaerales</taxon>
        <taxon>Oligosphaeraceae</taxon>
        <taxon>Oligosphaera</taxon>
    </lineage>
</organism>
<keyword evidence="5 15" id="KW-0548">Nucleotidyltransferase</keyword>
<sequence>MSSKTHDIFVPGRLCLFGEHSDWAGAYRRFNAAIAPGQVILAGTNQGIYARVRPLTGELKLRSLLPDGSVHEACYPMQRKALLEAAARGDFFSYAAGVAHFMLTFYQVDGLELDNYQTTMPVKKGLSSSAAFCVLVARAFGHAYDLKMTVRAEMEAAYQGEILTPSRCGRMDQGCAFGQGAVRMTFDGDMLSTQRLKIGAPIYLLAADLQGKKNTIRILADLTKAYPFPTTPQDKNVIHYLGAINSDIVVAAEALLAKGDAAGLGALMTRAQELFDHHLAPACPSELTAPKLHAVLADATVHSLSYGGKGVGSQGDGCVQFVTRGQSERDQLAAYLNSQYGMDCYPLDLLPPKVLRKAVIPAAGLGTRMFPATKAVKKEMFPVITPDGVCKPIIQTIIEEAIDAGAEEIAIIVRPEDEKVFADYFAPVADAYYERLPEAARQQSRVLAGIGQRLTFIHQKEAMGFGHAVYCAKDWVGNEPFLLLLGDHIYASRTTVNCAAQLLDAFTRHGRKSIVSLYTAPGTDVHHYGTVTGTWVDEQQKVLALSEFAEKPSLDYAREHLAMPGLGDDQFLCVYGQYILTPEIFAILGRHISEGIRQRGEVQLTTALDVLRESDGMLGFLVDGDHYDTGQPFAYLQSLQDYGHAQKA</sequence>
<dbReference type="InterPro" id="IPR006204">
    <property type="entry name" value="GHMP_kinase_N_dom"/>
</dbReference>
<dbReference type="GO" id="GO:0003983">
    <property type="term" value="F:UTP:glucose-1-phosphate uridylyltransferase activity"/>
    <property type="evidence" value="ECO:0007669"/>
    <property type="project" value="UniProtKB-EC"/>
</dbReference>
<dbReference type="PANTHER" id="PTHR43197:SF1">
    <property type="entry name" value="UTP--GLUCOSE-1-PHOSPHATE URIDYLYLTRANSFERASE"/>
    <property type="match status" value="1"/>
</dbReference>
<dbReference type="Proteomes" id="UP001238163">
    <property type="component" value="Unassembled WGS sequence"/>
</dbReference>
<dbReference type="EMBL" id="JAUSVL010000001">
    <property type="protein sequence ID" value="MDQ0289939.1"/>
    <property type="molecule type" value="Genomic_DNA"/>
</dbReference>
<evidence type="ECO:0000256" key="8">
    <source>
        <dbReference type="ARBA" id="ARBA00022840"/>
    </source>
</evidence>
<dbReference type="Pfam" id="PF00288">
    <property type="entry name" value="GHMP_kinases_N"/>
    <property type="match status" value="1"/>
</dbReference>
<proteinExistence type="inferred from homology"/>
<dbReference type="EC" id="2.7.7.9" evidence="2"/>
<dbReference type="GO" id="GO:0006011">
    <property type="term" value="P:UDP-alpha-D-glucose metabolic process"/>
    <property type="evidence" value="ECO:0007669"/>
    <property type="project" value="InterPro"/>
</dbReference>
<dbReference type="PANTHER" id="PTHR43197">
    <property type="entry name" value="UTP--GLUCOSE-1-PHOSPHATE URIDYLYLTRANSFERASE"/>
    <property type="match status" value="1"/>
</dbReference>
<dbReference type="Pfam" id="PF00483">
    <property type="entry name" value="NTP_transferase"/>
    <property type="match status" value="1"/>
</dbReference>
<protein>
    <recommendedName>
        <fullName evidence="3">UTP--glucose-1-phosphate uridylyltransferase</fullName>
        <ecNumber evidence="2">2.7.7.9</ecNumber>
    </recommendedName>
    <alternativeName>
        <fullName evidence="9">Alpha-D-glucosyl-1-phosphate uridylyltransferase</fullName>
    </alternativeName>
    <alternativeName>
        <fullName evidence="10">UDP-glucose pyrophosphorylase</fullName>
    </alternativeName>
    <alternativeName>
        <fullName evidence="11">Uridine diphosphoglucose pyrophosphorylase</fullName>
    </alternativeName>
</protein>
<keyword evidence="16" id="KW-1185">Reference proteome</keyword>
<keyword evidence="8" id="KW-0067">ATP-binding</keyword>
<dbReference type="Gene3D" id="3.90.550.10">
    <property type="entry name" value="Spore Coat Polysaccharide Biosynthesis Protein SpsA, Chain A"/>
    <property type="match status" value="1"/>
</dbReference>
<evidence type="ECO:0000259" key="13">
    <source>
        <dbReference type="Pfam" id="PF00288"/>
    </source>
</evidence>
<evidence type="ECO:0000313" key="15">
    <source>
        <dbReference type="EMBL" id="MDQ0289939.1"/>
    </source>
</evidence>
<keyword evidence="7" id="KW-0418">Kinase</keyword>
<evidence type="ECO:0000256" key="2">
    <source>
        <dbReference type="ARBA" id="ARBA00012415"/>
    </source>
</evidence>
<dbReference type="Gene3D" id="3.30.70.890">
    <property type="entry name" value="GHMP kinase, C-terminal domain"/>
    <property type="match status" value="1"/>
</dbReference>
<evidence type="ECO:0000256" key="5">
    <source>
        <dbReference type="ARBA" id="ARBA00022695"/>
    </source>
</evidence>
<dbReference type="InterPro" id="IPR005835">
    <property type="entry name" value="NTP_transferase_dom"/>
</dbReference>
<dbReference type="InterPro" id="IPR020568">
    <property type="entry name" value="Ribosomal_Su5_D2-typ_SF"/>
</dbReference>
<dbReference type="Gene3D" id="3.30.230.10">
    <property type="match status" value="1"/>
</dbReference>
<keyword evidence="6" id="KW-0547">Nucleotide-binding</keyword>
<dbReference type="SUPFAM" id="SSF54211">
    <property type="entry name" value="Ribosomal protein S5 domain 2-like"/>
    <property type="match status" value="1"/>
</dbReference>
<name>A0AAE3VGW0_9BACT</name>
<gene>
    <name evidence="15" type="ORF">J3R75_002046</name>
</gene>
<evidence type="ECO:0000256" key="7">
    <source>
        <dbReference type="ARBA" id="ARBA00022777"/>
    </source>
</evidence>
<dbReference type="GO" id="GO:0005524">
    <property type="term" value="F:ATP binding"/>
    <property type="evidence" value="ECO:0007669"/>
    <property type="project" value="UniProtKB-KW"/>
</dbReference>
<dbReference type="RefSeq" id="WP_307261375.1">
    <property type="nucleotide sequence ID" value="NZ_JAUSVL010000001.1"/>
</dbReference>
<evidence type="ECO:0000256" key="9">
    <source>
        <dbReference type="ARBA" id="ARBA00031455"/>
    </source>
</evidence>
<dbReference type="InterPro" id="IPR029044">
    <property type="entry name" value="Nucleotide-diphossugar_trans"/>
</dbReference>
<comment type="catalytic activity">
    <reaction evidence="12">
        <text>alpha-D-glucose 1-phosphate + UTP + H(+) = UDP-alpha-D-glucose + diphosphate</text>
        <dbReference type="Rhea" id="RHEA:19889"/>
        <dbReference type="ChEBI" id="CHEBI:15378"/>
        <dbReference type="ChEBI" id="CHEBI:33019"/>
        <dbReference type="ChEBI" id="CHEBI:46398"/>
        <dbReference type="ChEBI" id="CHEBI:58601"/>
        <dbReference type="ChEBI" id="CHEBI:58885"/>
        <dbReference type="EC" id="2.7.7.9"/>
    </reaction>
</comment>
<feature type="domain" description="Nucleotidyl transferase" evidence="14">
    <location>
        <begin position="357"/>
        <end position="641"/>
    </location>
</feature>
<evidence type="ECO:0000256" key="3">
    <source>
        <dbReference type="ARBA" id="ARBA00019048"/>
    </source>
</evidence>
<feature type="domain" description="GHMP kinase N-terminal" evidence="13">
    <location>
        <begin position="95"/>
        <end position="178"/>
    </location>
</feature>
<evidence type="ECO:0000256" key="11">
    <source>
        <dbReference type="ARBA" id="ARBA00032341"/>
    </source>
</evidence>
<reference evidence="15" key="1">
    <citation type="submission" date="2023-07" db="EMBL/GenBank/DDBJ databases">
        <title>Genomic Encyclopedia of Type Strains, Phase IV (KMG-IV): sequencing the most valuable type-strain genomes for metagenomic binning, comparative biology and taxonomic classification.</title>
        <authorList>
            <person name="Goeker M."/>
        </authorList>
    </citation>
    <scope>NUCLEOTIDE SEQUENCE</scope>
    <source>
        <strain evidence="15">DSM 24202</strain>
    </source>
</reference>
<comment type="similarity">
    <text evidence="1">Belongs to the UDPGP type 2 family.</text>
</comment>
<accession>A0AAE3VGW0</accession>
<evidence type="ECO:0000256" key="10">
    <source>
        <dbReference type="ARBA" id="ARBA00031959"/>
    </source>
</evidence>
<evidence type="ECO:0000256" key="12">
    <source>
        <dbReference type="ARBA" id="ARBA00048128"/>
    </source>
</evidence>
<evidence type="ECO:0000256" key="1">
    <source>
        <dbReference type="ARBA" id="ARBA00006890"/>
    </source>
</evidence>
<dbReference type="InterPro" id="IPR005771">
    <property type="entry name" value="GalU_uridylyltTrfase_bac/arc"/>
</dbReference>
<keyword evidence="4" id="KW-0808">Transferase</keyword>
<dbReference type="SUPFAM" id="SSF53448">
    <property type="entry name" value="Nucleotide-diphospho-sugar transferases"/>
    <property type="match status" value="1"/>
</dbReference>
<dbReference type="GO" id="GO:0016301">
    <property type="term" value="F:kinase activity"/>
    <property type="evidence" value="ECO:0007669"/>
    <property type="project" value="UniProtKB-KW"/>
</dbReference>
<dbReference type="InterPro" id="IPR014721">
    <property type="entry name" value="Ribsml_uS5_D2-typ_fold_subgr"/>
</dbReference>
<evidence type="ECO:0000256" key="4">
    <source>
        <dbReference type="ARBA" id="ARBA00022679"/>
    </source>
</evidence>
<dbReference type="SUPFAM" id="SSF55060">
    <property type="entry name" value="GHMP Kinase, C-terminal domain"/>
    <property type="match status" value="1"/>
</dbReference>
<dbReference type="AlphaFoldDB" id="A0AAE3VGW0"/>
<evidence type="ECO:0000259" key="14">
    <source>
        <dbReference type="Pfam" id="PF00483"/>
    </source>
</evidence>
<evidence type="ECO:0000256" key="6">
    <source>
        <dbReference type="ARBA" id="ARBA00022741"/>
    </source>
</evidence>
<comment type="caution">
    <text evidence="15">The sequence shown here is derived from an EMBL/GenBank/DDBJ whole genome shotgun (WGS) entry which is preliminary data.</text>
</comment>
<evidence type="ECO:0000313" key="16">
    <source>
        <dbReference type="Proteomes" id="UP001238163"/>
    </source>
</evidence>